<evidence type="ECO:0000256" key="1">
    <source>
        <dbReference type="SAM" id="MobiDB-lite"/>
    </source>
</evidence>
<evidence type="ECO:0000313" key="2">
    <source>
        <dbReference type="EMBL" id="EMI54865.1"/>
    </source>
</evidence>
<feature type="region of interest" description="Disordered" evidence="1">
    <location>
        <begin position="43"/>
        <end position="196"/>
    </location>
</feature>
<evidence type="ECO:0000313" key="3">
    <source>
        <dbReference type="Proteomes" id="UP000011885"/>
    </source>
</evidence>
<accession>M5U086</accession>
<name>M5U086_9BACT</name>
<reference evidence="2 3" key="1">
    <citation type="journal article" date="2013" name="Mar. Genomics">
        <title>Expression of sulfatases in Rhodopirellula baltica and the diversity of sulfatases in the genus Rhodopirellula.</title>
        <authorList>
            <person name="Wegner C.E."/>
            <person name="Richter-Heitmann T."/>
            <person name="Klindworth A."/>
            <person name="Klockow C."/>
            <person name="Richter M."/>
            <person name="Achstetter T."/>
            <person name="Glockner F.O."/>
            <person name="Harder J."/>
        </authorList>
    </citation>
    <scope>NUCLEOTIDE SEQUENCE [LARGE SCALE GENOMIC DNA]</scope>
    <source>
        <strain evidence="2 3">SM41</strain>
    </source>
</reference>
<protein>
    <submittedName>
        <fullName evidence="2">Signal peptide protein</fullName>
    </submittedName>
</protein>
<sequence>MSQPIAHTGQSYRLMHDESGREFICVGGERVYFDGNVHVDADAHSQGTGHSNERYEAGYGGYDSQQESFNAPRVEGSDSNPSQPEQDWDPNARTNKNSPNARPDDVGLDANQSINADTDAGVDAAVNRNSGTARAQADSGANAGSSINSGTSEEMLRQSTTAGGQQNGNTNTDSFGGDSDLGSAAKDAVTGDLGNE</sequence>
<feature type="compositionally biased region" description="Low complexity" evidence="1">
    <location>
        <begin position="137"/>
        <end position="152"/>
    </location>
</feature>
<dbReference type="Proteomes" id="UP000011885">
    <property type="component" value="Unassembled WGS sequence"/>
</dbReference>
<keyword evidence="3" id="KW-1185">Reference proteome</keyword>
<dbReference type="AlphaFoldDB" id="M5U086"/>
<organism evidence="2 3">
    <name type="scientific">Rhodopirellula sallentina SM41</name>
    <dbReference type="NCBI Taxonomy" id="1263870"/>
    <lineage>
        <taxon>Bacteria</taxon>
        <taxon>Pseudomonadati</taxon>
        <taxon>Planctomycetota</taxon>
        <taxon>Planctomycetia</taxon>
        <taxon>Pirellulales</taxon>
        <taxon>Pirellulaceae</taxon>
        <taxon>Rhodopirellula</taxon>
    </lineage>
</organism>
<dbReference type="EMBL" id="ANOH01000255">
    <property type="protein sequence ID" value="EMI54865.1"/>
    <property type="molecule type" value="Genomic_DNA"/>
</dbReference>
<feature type="compositionally biased region" description="Polar residues" evidence="1">
    <location>
        <begin position="157"/>
        <end position="174"/>
    </location>
</feature>
<dbReference type="PATRIC" id="fig|1263870.3.peg.3913"/>
<proteinExistence type="predicted"/>
<gene>
    <name evidence="2" type="ORF">RSSM_03688</name>
</gene>
<comment type="caution">
    <text evidence="2">The sequence shown here is derived from an EMBL/GenBank/DDBJ whole genome shotgun (WGS) entry which is preliminary data.</text>
</comment>